<dbReference type="Proteomes" id="UP000299084">
    <property type="component" value="Unassembled WGS sequence"/>
</dbReference>
<reference evidence="3 4" key="1">
    <citation type="journal article" date="2019" name="Mol. Ecol. Resour.">
        <title>Improving Illumina assemblies with Hi-C and long reads: an example with the North African dromedary.</title>
        <authorList>
            <person name="Elbers J.P."/>
            <person name="Rogers M.F."/>
            <person name="Perelman P.L."/>
            <person name="Proskuryakova A.A."/>
            <person name="Serdyukova N.A."/>
            <person name="Johnson W.E."/>
            <person name="Horin P."/>
            <person name="Corander J."/>
            <person name="Murphy D."/>
            <person name="Burger P.A."/>
        </authorList>
    </citation>
    <scope>NUCLEOTIDE SEQUENCE [LARGE SCALE GENOMIC DNA]</scope>
    <source>
        <strain evidence="3">Drom800</strain>
        <tissue evidence="3">Blood</tissue>
    </source>
</reference>
<sequence length="209" mass="23825">MGKRERREKSGCFEVEEEKRNKSELKGSETMCGGIVKMEGIKSAEEKRGEKKEKKVMTGSFCLQKGYSDSSCPGSYMTEVKKNESEKRTLKAPVTSRVFAKTASLAGGLLHVNDNSNLSERDQGCGRNLFLCFLPNADSDRLLKIQDPVHSFRSIELKESDCALLRGKIKEMENKVNWLQTELLKTREAKSQLKLQNVEWERELCSMRY</sequence>
<evidence type="ECO:0000256" key="1">
    <source>
        <dbReference type="SAM" id="Coils"/>
    </source>
</evidence>
<accession>A0A5N4CN87</accession>
<organism evidence="3 4">
    <name type="scientific">Camelus dromedarius</name>
    <name type="common">Dromedary</name>
    <name type="synonym">Arabian camel</name>
    <dbReference type="NCBI Taxonomy" id="9838"/>
    <lineage>
        <taxon>Eukaryota</taxon>
        <taxon>Metazoa</taxon>
        <taxon>Chordata</taxon>
        <taxon>Craniata</taxon>
        <taxon>Vertebrata</taxon>
        <taxon>Euteleostomi</taxon>
        <taxon>Mammalia</taxon>
        <taxon>Eutheria</taxon>
        <taxon>Laurasiatheria</taxon>
        <taxon>Artiodactyla</taxon>
        <taxon>Tylopoda</taxon>
        <taxon>Camelidae</taxon>
        <taxon>Camelus</taxon>
    </lineage>
</organism>
<proteinExistence type="predicted"/>
<keyword evidence="1" id="KW-0175">Coiled coil</keyword>
<evidence type="ECO:0000313" key="3">
    <source>
        <dbReference type="EMBL" id="KAB1260399.1"/>
    </source>
</evidence>
<evidence type="ECO:0000313" key="4">
    <source>
        <dbReference type="Proteomes" id="UP000299084"/>
    </source>
</evidence>
<feature type="coiled-coil region" evidence="1">
    <location>
        <begin position="155"/>
        <end position="203"/>
    </location>
</feature>
<gene>
    <name evidence="3" type="ORF">Cadr_000024203</name>
</gene>
<dbReference type="EMBL" id="JWIN03000021">
    <property type="protein sequence ID" value="KAB1260399.1"/>
    <property type="molecule type" value="Genomic_DNA"/>
</dbReference>
<comment type="caution">
    <text evidence="3">The sequence shown here is derived from an EMBL/GenBank/DDBJ whole genome shotgun (WGS) entry which is preliminary data.</text>
</comment>
<protein>
    <submittedName>
        <fullName evidence="3">Ankyrin repeat domain-containing protein 26</fullName>
    </submittedName>
</protein>
<name>A0A5N4CN87_CAMDR</name>
<evidence type="ECO:0000256" key="2">
    <source>
        <dbReference type="SAM" id="MobiDB-lite"/>
    </source>
</evidence>
<feature type="region of interest" description="Disordered" evidence="2">
    <location>
        <begin position="1"/>
        <end position="27"/>
    </location>
</feature>
<dbReference type="AlphaFoldDB" id="A0A5N4CN87"/>
<keyword evidence="4" id="KW-1185">Reference proteome</keyword>